<feature type="transmembrane region" description="Helical" evidence="2">
    <location>
        <begin position="46"/>
        <end position="76"/>
    </location>
</feature>
<feature type="compositionally biased region" description="Pro residues" evidence="1">
    <location>
        <begin position="318"/>
        <end position="358"/>
    </location>
</feature>
<protein>
    <submittedName>
        <fullName evidence="4">Glycerophosphoryl diester phosphodiesterase membrane domain-containing protein</fullName>
    </submittedName>
</protein>
<keyword evidence="2" id="KW-0812">Transmembrane</keyword>
<dbReference type="Pfam" id="PF25231">
    <property type="entry name" value="DUF7847"/>
    <property type="match status" value="1"/>
</dbReference>
<dbReference type="EMBL" id="JBBMFV010000004">
    <property type="protein sequence ID" value="MEO3942485.1"/>
    <property type="molecule type" value="Genomic_DNA"/>
</dbReference>
<evidence type="ECO:0000256" key="1">
    <source>
        <dbReference type="SAM" id="MobiDB-lite"/>
    </source>
</evidence>
<dbReference type="RefSeq" id="WP_347783155.1">
    <property type="nucleotide sequence ID" value="NZ_JBBMFV010000004.1"/>
</dbReference>
<evidence type="ECO:0000259" key="3">
    <source>
        <dbReference type="Pfam" id="PF25231"/>
    </source>
</evidence>
<reference evidence="4 5" key="1">
    <citation type="journal article" date="2024" name="Appl. Microbiol. Biotechnol.">
        <title>Biosynthetic gene clusters with biotechnological applications in novel Antarctic isolates from Actinomycetota.</title>
        <authorList>
            <person name="Bruna P."/>
            <person name="Nunez-Montero K."/>
            <person name="Contreras M.J."/>
            <person name="Leal K."/>
            <person name="Garcia M."/>
            <person name="Abanto M."/>
            <person name="Barrientos L."/>
        </authorList>
    </citation>
    <scope>NUCLEOTIDE SEQUENCE [LARGE SCALE GENOMIC DNA]</scope>
    <source>
        <strain evidence="4 5">Se16.17</strain>
    </source>
</reference>
<feature type="transmembrane region" description="Helical" evidence="2">
    <location>
        <begin position="229"/>
        <end position="262"/>
    </location>
</feature>
<sequence>MFGSALIVQAIGAVLIGIVTLGMFQLTMSFESVNSEADFNEAIGPFLAIMASTLGVSVLIGFLGSVLQGVLVVPVARSVLNRRTGFKQMWKLAGRRILPLLGVAVLLTLGGLLAAAAVVGIAVLLFTAMGPGALLVVLPLGLGSVVLFVWIGLKLMLAPAAIVVERTGVYDGLLRSWQLTKNNWWRIFGITLVVAIMVGIIAQIVQIPASLAATAVGGVVNPHPDAEAIASSLVVTTVISSAIGALVGSVTFAFQASVFALIYMDLRMRRDGLDVELMRLMETGDDPEGIPGSPSVLGPHSGASTRNQGWPSQGAQPPATPPGPWPPQGGQPPAASPGPWPPQGGQPPAASPGPWPPA</sequence>
<dbReference type="Proteomes" id="UP001448614">
    <property type="component" value="Unassembled WGS sequence"/>
</dbReference>
<accession>A0ABV0GV77</accession>
<gene>
    <name evidence="4" type="ORF">V3C41_15520</name>
</gene>
<evidence type="ECO:0000256" key="2">
    <source>
        <dbReference type="SAM" id="Phobius"/>
    </source>
</evidence>
<keyword evidence="5" id="KW-1185">Reference proteome</keyword>
<proteinExistence type="predicted"/>
<keyword evidence="2" id="KW-0472">Membrane</keyword>
<organism evidence="4 5">
    <name type="scientific">Paenarthrobacter nicotinovorans</name>
    <name type="common">Arthrobacter nicotinovorans</name>
    <dbReference type="NCBI Taxonomy" id="29320"/>
    <lineage>
        <taxon>Bacteria</taxon>
        <taxon>Bacillati</taxon>
        <taxon>Actinomycetota</taxon>
        <taxon>Actinomycetes</taxon>
        <taxon>Micrococcales</taxon>
        <taxon>Micrococcaceae</taxon>
        <taxon>Paenarthrobacter</taxon>
    </lineage>
</organism>
<feature type="transmembrane region" description="Helical" evidence="2">
    <location>
        <begin position="7"/>
        <end position="26"/>
    </location>
</feature>
<feature type="region of interest" description="Disordered" evidence="1">
    <location>
        <begin position="284"/>
        <end position="358"/>
    </location>
</feature>
<name>A0ABV0GV77_PAENI</name>
<feature type="domain" description="DUF7847" evidence="3">
    <location>
        <begin position="12"/>
        <end position="259"/>
    </location>
</feature>
<feature type="transmembrane region" description="Helical" evidence="2">
    <location>
        <begin position="97"/>
        <end position="126"/>
    </location>
</feature>
<evidence type="ECO:0000313" key="5">
    <source>
        <dbReference type="Proteomes" id="UP001448614"/>
    </source>
</evidence>
<feature type="transmembrane region" description="Helical" evidence="2">
    <location>
        <begin position="184"/>
        <end position="209"/>
    </location>
</feature>
<evidence type="ECO:0000313" key="4">
    <source>
        <dbReference type="EMBL" id="MEO3942485.1"/>
    </source>
</evidence>
<dbReference type="InterPro" id="IPR057169">
    <property type="entry name" value="DUF7847"/>
</dbReference>
<keyword evidence="2" id="KW-1133">Transmembrane helix</keyword>
<feature type="transmembrane region" description="Helical" evidence="2">
    <location>
        <begin position="132"/>
        <end position="153"/>
    </location>
</feature>
<comment type="caution">
    <text evidence="4">The sequence shown here is derived from an EMBL/GenBank/DDBJ whole genome shotgun (WGS) entry which is preliminary data.</text>
</comment>